<keyword evidence="5" id="KW-1185">Reference proteome</keyword>
<keyword evidence="2" id="KW-0472">Membrane</keyword>
<evidence type="ECO:0000259" key="3">
    <source>
        <dbReference type="Pfam" id="PF15888"/>
    </source>
</evidence>
<accession>A0AA39FF18</accession>
<feature type="compositionally biased region" description="Polar residues" evidence="1">
    <location>
        <begin position="442"/>
        <end position="468"/>
    </location>
</feature>
<reference evidence="4" key="1">
    <citation type="journal article" date="2023" name="bioRxiv">
        <title>Scaffold-level genome assemblies of two parasitoid biocontrol wasps reveal the parthenogenesis mechanism and an associated novel virus.</title>
        <authorList>
            <person name="Inwood S."/>
            <person name="Skelly J."/>
            <person name="Guhlin J."/>
            <person name="Harrop T."/>
            <person name="Goldson S."/>
            <person name="Dearden P."/>
        </authorList>
    </citation>
    <scope>NUCLEOTIDE SEQUENCE</scope>
    <source>
        <strain evidence="4">Lincoln</strain>
        <tissue evidence="4">Whole body</tissue>
    </source>
</reference>
<proteinExistence type="predicted"/>
<reference evidence="4" key="2">
    <citation type="submission" date="2023-03" db="EMBL/GenBank/DDBJ databases">
        <authorList>
            <person name="Inwood S.N."/>
            <person name="Skelly J.G."/>
            <person name="Guhlin J."/>
            <person name="Harrop T.W.R."/>
            <person name="Goldson S.G."/>
            <person name="Dearden P.K."/>
        </authorList>
    </citation>
    <scope>NUCLEOTIDE SEQUENCE</scope>
    <source>
        <strain evidence="4">Lincoln</strain>
        <tissue evidence="4">Whole body</tissue>
    </source>
</reference>
<comment type="caution">
    <text evidence="4">The sequence shown here is derived from an EMBL/GenBank/DDBJ whole genome shotgun (WGS) entry which is preliminary data.</text>
</comment>
<dbReference type="AlphaFoldDB" id="A0AA39FF18"/>
<feature type="compositionally biased region" description="Polar residues" evidence="1">
    <location>
        <begin position="772"/>
        <end position="783"/>
    </location>
</feature>
<feature type="compositionally biased region" description="Pro residues" evidence="1">
    <location>
        <begin position="171"/>
        <end position="185"/>
    </location>
</feature>
<feature type="region of interest" description="Disordered" evidence="1">
    <location>
        <begin position="36"/>
        <end position="74"/>
    </location>
</feature>
<dbReference type="Proteomes" id="UP001168972">
    <property type="component" value="Unassembled WGS sequence"/>
</dbReference>
<feature type="region of interest" description="Disordered" evidence="1">
    <location>
        <begin position="912"/>
        <end position="940"/>
    </location>
</feature>
<evidence type="ECO:0000313" key="5">
    <source>
        <dbReference type="Proteomes" id="UP001168972"/>
    </source>
</evidence>
<organism evidence="4 5">
    <name type="scientific">Microctonus hyperodae</name>
    <name type="common">Parasitoid wasp</name>
    <dbReference type="NCBI Taxonomy" id="165561"/>
    <lineage>
        <taxon>Eukaryota</taxon>
        <taxon>Metazoa</taxon>
        <taxon>Ecdysozoa</taxon>
        <taxon>Arthropoda</taxon>
        <taxon>Hexapoda</taxon>
        <taxon>Insecta</taxon>
        <taxon>Pterygota</taxon>
        <taxon>Neoptera</taxon>
        <taxon>Endopterygota</taxon>
        <taxon>Hymenoptera</taxon>
        <taxon>Apocrita</taxon>
        <taxon>Ichneumonoidea</taxon>
        <taxon>Braconidae</taxon>
        <taxon>Euphorinae</taxon>
        <taxon>Microctonus</taxon>
    </lineage>
</organism>
<protein>
    <recommendedName>
        <fullName evidence="3">Folded gastrulation N-terminal domain-containing protein</fullName>
    </recommendedName>
</protein>
<evidence type="ECO:0000313" key="4">
    <source>
        <dbReference type="EMBL" id="KAK0168377.1"/>
    </source>
</evidence>
<feature type="compositionally biased region" description="Low complexity" evidence="1">
    <location>
        <begin position="347"/>
        <end position="363"/>
    </location>
</feature>
<feature type="region of interest" description="Disordered" evidence="1">
    <location>
        <begin position="770"/>
        <end position="800"/>
    </location>
</feature>
<feature type="region of interest" description="Disordered" evidence="1">
    <location>
        <begin position="442"/>
        <end position="473"/>
    </location>
</feature>
<keyword evidence="2" id="KW-0812">Transmembrane</keyword>
<feature type="compositionally biased region" description="Basic and acidic residues" evidence="1">
    <location>
        <begin position="222"/>
        <end position="235"/>
    </location>
</feature>
<feature type="compositionally biased region" description="Polar residues" evidence="1">
    <location>
        <begin position="237"/>
        <end position="253"/>
    </location>
</feature>
<dbReference type="Pfam" id="PF15888">
    <property type="entry name" value="FOG_N"/>
    <property type="match status" value="1"/>
</dbReference>
<keyword evidence="2" id="KW-1133">Transmembrane helix</keyword>
<name>A0AA39FF18_MICHY</name>
<feature type="region of interest" description="Disordered" evidence="1">
    <location>
        <begin position="164"/>
        <end position="253"/>
    </location>
</feature>
<feature type="compositionally biased region" description="Low complexity" evidence="1">
    <location>
        <begin position="784"/>
        <end position="795"/>
    </location>
</feature>
<sequence>MMHEMRRKKIIYCQIMILFGLFNFLNLIYVSNSAPISDDQSQSDSKHISLSSSSSSSSSSSPTTPTTLISKKRTLDTGGNPSELAWQAWLLFDNEGESDMKNPSDSANVMRRITPKSIFIAPELPICPDGYEPDYMDRCIKTIQIDEDAHLNFILERLNSMYAHLGKPQSTPSPEPSPLSPPPPSSSSSPPLSLSSSSSSSSETTGPIQFNIPLAIETANDDTPKLENVDTKETEEPSLTFTPHSNENIKNKPMISNNEDTIVTVYEVKDTKRDKEHEEKDEKIFIIENDSAKVNNNDENDSINNEKLVPIVEFVQDTNSNITDIIDYNIPIISISEIQNRSEFININHDSNNNNKQSNNDDILNNRKPSNDSFISSTLVLFLTPSNFTISNANGNPAPVSITTNNQVSFAIKNNTSDSAAKQNISGNLPPNIVTSLTPIEGFSNDSESNNGYSDVETTTTLPNNESGITEEVDETTDYLIEDEEESDDTTGHIEEDFYASTESDEEILTHSEAGLSVTIPAIHLQPLSQSSNKDKDITPSNVSSEVIISDDFIRETTLLGLNGNQRVIISKDTVINDNITSINSTKDEKVVVVTPITDIVIKTTLPSKEIISIINLNNEENTESSKIIEEITTENSEDGFSTETVYLSTTEIDEIPSTNSDNINPVLSIEEASLVDDAEINQEQPPPLLMEALKMISPNNTNENQEQIDLKESDKIENITTSSRNTTKIIIPRDKPQEVTLLIPTMDDDTQSTKHIRASSPITFEDKKKNLSSSTQVNKNEGTTQHVSTSQHHTYGFDNNQPIIETISNQKLESNKNHDYRKNFFPNNYATSYDSTRNYVRFPINKRPHTEPGLVRFPSDDANSIHTPNNLKERYDHRPYTSQNNRGSTKTETVTLIQSNQSTPPYWRSDHNHYHHHHRNHQEPLPQISGSTTNEQRPRASSPLLMKFWANVPLLKDPSLLYHPTYATVIAVDPTKQHNAAQSQPSTSVNFYNRMPTVDQTRIFNN</sequence>
<feature type="transmembrane region" description="Helical" evidence="2">
    <location>
        <begin position="12"/>
        <end position="30"/>
    </location>
</feature>
<feature type="domain" description="Folded gastrulation N-terminal" evidence="3">
    <location>
        <begin position="113"/>
        <end position="179"/>
    </location>
</feature>
<evidence type="ECO:0000256" key="1">
    <source>
        <dbReference type="SAM" id="MobiDB-lite"/>
    </source>
</evidence>
<dbReference type="EMBL" id="JAQQBR010001831">
    <property type="protein sequence ID" value="KAK0168377.1"/>
    <property type="molecule type" value="Genomic_DNA"/>
</dbReference>
<feature type="compositionally biased region" description="Low complexity" evidence="1">
    <location>
        <begin position="48"/>
        <end position="69"/>
    </location>
</feature>
<feature type="compositionally biased region" description="Polar residues" evidence="1">
    <location>
        <begin position="881"/>
        <end position="892"/>
    </location>
</feature>
<feature type="region of interest" description="Disordered" evidence="1">
    <location>
        <begin position="347"/>
        <end position="367"/>
    </location>
</feature>
<evidence type="ECO:0000256" key="2">
    <source>
        <dbReference type="SAM" id="Phobius"/>
    </source>
</evidence>
<dbReference type="InterPro" id="IPR031761">
    <property type="entry name" value="FOG_N"/>
</dbReference>
<gene>
    <name evidence="4" type="ORF">PV327_002185</name>
</gene>
<feature type="compositionally biased region" description="Low complexity" evidence="1">
    <location>
        <begin position="186"/>
        <end position="205"/>
    </location>
</feature>
<feature type="region of interest" description="Disordered" evidence="1">
    <location>
        <begin position="869"/>
        <end position="892"/>
    </location>
</feature>